<dbReference type="EMBL" id="JACRTF010000001">
    <property type="protein sequence ID" value="MBC8592158.1"/>
    <property type="molecule type" value="Genomic_DNA"/>
</dbReference>
<reference evidence="1" key="1">
    <citation type="submission" date="2020-08" db="EMBL/GenBank/DDBJ databases">
        <title>Genome public.</title>
        <authorList>
            <person name="Liu C."/>
            <person name="Sun Q."/>
        </authorList>
    </citation>
    <scope>NUCLEOTIDE SEQUENCE</scope>
    <source>
        <strain evidence="1">N12</strain>
    </source>
</reference>
<evidence type="ECO:0000313" key="2">
    <source>
        <dbReference type="Proteomes" id="UP000651085"/>
    </source>
</evidence>
<sequence length="475" mass="55070">MRISQIYNLEKSQAELDFVDIDPEMDLPLFLDPFFLGKKQDHWSIEATATLRDFFQCLISLIRDGRIDEAKDLFDYLHEPNTTCLGMSTGNPQGRGVGHEDTDKIFSNLLQSRAIQTGLIQDIEDNVLFVDNFGKDKLSDMTTNIITSHLVEYTINQCTLHNIPLVSNISSGFFWDRRNNEWDEVHTDALLINGKRILLVPKGVVSFCKAYTPNRYYNHFVLNYLQNEHIRLRSALVQRRQNGTPYVTKKSIKERNPLSKDFLRRFTHEHPELLDRFKENTKIESLSNWEITEIDIRGVSQAIIQRLRQIPFGQANASAFHNLIIGALEMIFYPYLINPVKEREIHEGRKRIDITFDNAADGGIFYRLSEIFHLPCPYVFIECKNYTGDVANPELDQLAGRFSFNRGRVGFLVCRNIESYALFVNRCKDTYRDDRGLIVPLTDDDIICMLENLNEYNTNFIDDFLSNKVRDIVVG</sequence>
<dbReference type="AlphaFoldDB" id="A0A926EYA8"/>
<proteinExistence type="predicted"/>
<organism evidence="1 2">
    <name type="scientific">Jilunia laotingensis</name>
    <dbReference type="NCBI Taxonomy" id="2763675"/>
    <lineage>
        <taxon>Bacteria</taxon>
        <taxon>Pseudomonadati</taxon>
        <taxon>Bacteroidota</taxon>
        <taxon>Bacteroidia</taxon>
        <taxon>Bacteroidales</taxon>
        <taxon>Bacteroidaceae</taxon>
        <taxon>Jilunia</taxon>
    </lineage>
</organism>
<gene>
    <name evidence="1" type="ORF">H8744_02655</name>
</gene>
<keyword evidence="2" id="KW-1185">Reference proteome</keyword>
<dbReference type="RefSeq" id="WP_262433373.1">
    <property type="nucleotide sequence ID" value="NZ_JACRTF010000001.1"/>
</dbReference>
<comment type="caution">
    <text evidence="1">The sequence shown here is derived from an EMBL/GenBank/DDBJ whole genome shotgun (WGS) entry which is preliminary data.</text>
</comment>
<dbReference type="Proteomes" id="UP000651085">
    <property type="component" value="Unassembled WGS sequence"/>
</dbReference>
<protein>
    <submittedName>
        <fullName evidence="1">Uncharacterized protein</fullName>
    </submittedName>
</protein>
<evidence type="ECO:0000313" key="1">
    <source>
        <dbReference type="EMBL" id="MBC8592158.1"/>
    </source>
</evidence>
<accession>A0A926EYA8</accession>
<name>A0A926EYA8_9BACT</name>